<name>A0A067R9J5_ZOONE</name>
<sequence length="1155" mass="128921">MLYLAIVFQMVLWATAAAMAVALEPADVQVKDSVNVSTATRGKRTLELFSPLSRSYGSADSRISTGPTASSRVAISTHYFDRGTPPITIRHQTRAPTHHSGTPIRRQRPHTVPAPPYAVQMEPLVQYSQRDPLYHQQQKQALSGKASEQSSFNDLQHVKKTSGTPELQVDYLHKSQHVSSNELSSANTVPPSNEDSLIQTSKNDHELAESNQIPRGSNPSTLLDSEPQAGHLSSEHLYPYDDSSYYLREPEPIIEIIVKESNESLPPSPTQPSPPPRSPTKEPVQVFYVKYKKDPAKYGKDGGIVYDPPVPAVTPASNSDTEEHYPLPSEDSSNQPTLPPLPPQTTTLRTIIRPDSETYHGTGLHVTFGDPHDEDSHDDYQQQSAPHPSVVFPHQNFGPRYQHRPTFVPHEQHKRQQELFQQQPPTPFLHPQPQFHQQQGHLSPHPSSFQRPFNSPPFPQQRQPQFQQPPPLSQQPPFPHQPPQFRHSPPQPPQQQQPQLSNQQPYQKPPFQFQQRPLQQPGPHNQHRYPPQIQQSQQVLLPQRPSFQEHLQRPSLQQPQNIQQRPHFAQSPLTLDQRKPVFPLHPGSGFVQQPDQQQNNPQSPVGVQQQQHLLQQQRQQQLLQLQQQQRQHSQQLQQFPVQQQQHLFTHPQQQSVPVKQQSHLGADIVKSVSQQLHLTPNSQSNQQPLLTSNNKFQQQPSPTQSALFQQPLFSQQTPTRQQPQSVLPTPAINNYSVPPKSISSVPSSTNAPTTVTTPKQHEIKTEVSGDKDKNAVNPSVLASLPDEVPDDLRQQLLSSGILSNADIQILDYDKVGDIPIENLPPEALENFYGAAGAASDPVPSIVSANDSDVPVEMKVVRFNPATAEGQELAEKYVREGATQVDPVVLNDSKYNRYLPLKLSGAQFPLPDVPELRGRNVTSVVVLAPVDYDFQQKQVGPPDDDTDRSSRETKVQVHGVQFVAGEALKELVKEPTFENFKRWLDKENSTVAARQSIVLLVAGSTDGSNTKDIFMYDVGTQKVSSLRGELSSAFVEVAESNANSQELDSLAAASDLMDQWEQSRFELQSGDEPSAAASDIFEDRVLPNQVVDISSSASEQDLRYDETKKDKKSVIPHYLTFAVSESDGESKDDKTSNMILVSSGYSKTSDFTGPSL</sequence>
<feature type="compositionally biased region" description="Basic and acidic residues" evidence="1">
    <location>
        <begin position="759"/>
        <end position="774"/>
    </location>
</feature>
<dbReference type="STRING" id="136037.A0A067R9J5"/>
<evidence type="ECO:0000256" key="2">
    <source>
        <dbReference type="SAM" id="SignalP"/>
    </source>
</evidence>
<dbReference type="AlphaFoldDB" id="A0A067R9J5"/>
<reference evidence="3 4" key="1">
    <citation type="journal article" date="2014" name="Nat. Commun.">
        <title>Molecular traces of alternative social organization in a termite genome.</title>
        <authorList>
            <person name="Terrapon N."/>
            <person name="Li C."/>
            <person name="Robertson H.M."/>
            <person name="Ji L."/>
            <person name="Meng X."/>
            <person name="Booth W."/>
            <person name="Chen Z."/>
            <person name="Childers C.P."/>
            <person name="Glastad K.M."/>
            <person name="Gokhale K."/>
            <person name="Gowin J."/>
            <person name="Gronenberg W."/>
            <person name="Hermansen R.A."/>
            <person name="Hu H."/>
            <person name="Hunt B.G."/>
            <person name="Huylmans A.K."/>
            <person name="Khalil S.M."/>
            <person name="Mitchell R.D."/>
            <person name="Munoz-Torres M.C."/>
            <person name="Mustard J.A."/>
            <person name="Pan H."/>
            <person name="Reese J.T."/>
            <person name="Scharf M.E."/>
            <person name="Sun F."/>
            <person name="Vogel H."/>
            <person name="Xiao J."/>
            <person name="Yang W."/>
            <person name="Yang Z."/>
            <person name="Yang Z."/>
            <person name="Zhou J."/>
            <person name="Zhu J."/>
            <person name="Brent C.S."/>
            <person name="Elsik C.G."/>
            <person name="Goodisman M.A."/>
            <person name="Liberles D.A."/>
            <person name="Roe R.M."/>
            <person name="Vargo E.L."/>
            <person name="Vilcinskas A."/>
            <person name="Wang J."/>
            <person name="Bornberg-Bauer E."/>
            <person name="Korb J."/>
            <person name="Zhang G."/>
            <person name="Liebig J."/>
        </authorList>
    </citation>
    <scope>NUCLEOTIDE SEQUENCE [LARGE SCALE GENOMIC DNA]</scope>
    <source>
        <tissue evidence="3">Whole organism</tissue>
    </source>
</reference>
<dbReference type="EMBL" id="KK852607">
    <property type="protein sequence ID" value="KDR20352.1"/>
    <property type="molecule type" value="Genomic_DNA"/>
</dbReference>
<proteinExistence type="predicted"/>
<feature type="compositionally biased region" description="Low complexity" evidence="1">
    <location>
        <begin position="714"/>
        <end position="725"/>
    </location>
</feature>
<feature type="region of interest" description="Disordered" evidence="1">
    <location>
        <begin position="298"/>
        <end position="530"/>
    </location>
</feature>
<dbReference type="OMA" id="PHYIEPP"/>
<feature type="compositionally biased region" description="Low complexity" evidence="1">
    <location>
        <begin position="736"/>
        <end position="748"/>
    </location>
</feature>
<feature type="signal peptide" evidence="2">
    <location>
        <begin position="1"/>
        <end position="22"/>
    </location>
</feature>
<feature type="chain" id="PRO_5001648064" evidence="2">
    <location>
        <begin position="23"/>
        <end position="1155"/>
    </location>
</feature>
<organism evidence="3 4">
    <name type="scientific">Zootermopsis nevadensis</name>
    <name type="common">Dampwood termite</name>
    <dbReference type="NCBI Taxonomy" id="136037"/>
    <lineage>
        <taxon>Eukaryota</taxon>
        <taxon>Metazoa</taxon>
        <taxon>Ecdysozoa</taxon>
        <taxon>Arthropoda</taxon>
        <taxon>Hexapoda</taxon>
        <taxon>Insecta</taxon>
        <taxon>Pterygota</taxon>
        <taxon>Neoptera</taxon>
        <taxon>Polyneoptera</taxon>
        <taxon>Dictyoptera</taxon>
        <taxon>Blattodea</taxon>
        <taxon>Blattoidea</taxon>
        <taxon>Termitoidae</taxon>
        <taxon>Termopsidae</taxon>
        <taxon>Zootermopsis</taxon>
    </lineage>
</organism>
<accession>A0A067R9J5</accession>
<evidence type="ECO:0000256" key="1">
    <source>
        <dbReference type="SAM" id="MobiDB-lite"/>
    </source>
</evidence>
<feature type="compositionally biased region" description="Polar residues" evidence="1">
    <location>
        <begin position="209"/>
        <end position="223"/>
    </location>
</feature>
<evidence type="ECO:0000313" key="4">
    <source>
        <dbReference type="Proteomes" id="UP000027135"/>
    </source>
</evidence>
<feature type="compositionally biased region" description="Low complexity" evidence="1">
    <location>
        <begin position="496"/>
        <end position="530"/>
    </location>
</feature>
<feature type="compositionally biased region" description="Polar residues" evidence="1">
    <location>
        <begin position="679"/>
        <end position="713"/>
    </location>
</feature>
<keyword evidence="2" id="KW-0732">Signal</keyword>
<feature type="region of interest" description="Disordered" evidence="1">
    <location>
        <begin position="84"/>
        <end position="115"/>
    </location>
</feature>
<feature type="compositionally biased region" description="Low complexity" evidence="1">
    <location>
        <begin position="431"/>
        <end position="453"/>
    </location>
</feature>
<dbReference type="eggNOG" id="ENOG502QRYW">
    <property type="taxonomic scope" value="Eukaryota"/>
</dbReference>
<feature type="region of interest" description="Disordered" evidence="1">
    <location>
        <begin position="261"/>
        <end position="282"/>
    </location>
</feature>
<feature type="compositionally biased region" description="Polar residues" evidence="1">
    <location>
        <begin position="749"/>
        <end position="758"/>
    </location>
</feature>
<feature type="region of interest" description="Disordered" evidence="1">
    <location>
        <begin position="934"/>
        <end position="954"/>
    </location>
</feature>
<feature type="compositionally biased region" description="Polar residues" evidence="1">
    <location>
        <begin position="177"/>
        <end position="201"/>
    </location>
</feature>
<keyword evidence="4" id="KW-1185">Reference proteome</keyword>
<feature type="compositionally biased region" description="Basic and acidic residues" evidence="1">
    <location>
        <begin position="370"/>
        <end position="380"/>
    </location>
</feature>
<protein>
    <submittedName>
        <fullName evidence="3">Uncharacterized protein</fullName>
    </submittedName>
</protein>
<gene>
    <name evidence="3" type="ORF">L798_05519</name>
</gene>
<dbReference type="FunCoup" id="A0A067R9J5">
    <property type="interactions" value="1"/>
</dbReference>
<feature type="region of interest" description="Disordered" evidence="1">
    <location>
        <begin position="578"/>
        <end position="612"/>
    </location>
</feature>
<dbReference type="InParanoid" id="A0A067R9J5"/>
<evidence type="ECO:0000313" key="3">
    <source>
        <dbReference type="EMBL" id="KDR20352.1"/>
    </source>
</evidence>
<feature type="compositionally biased region" description="Pro residues" evidence="1">
    <location>
        <begin position="266"/>
        <end position="278"/>
    </location>
</feature>
<feature type="region of interest" description="Disordered" evidence="1">
    <location>
        <begin position="679"/>
        <end position="776"/>
    </location>
</feature>
<feature type="region of interest" description="Disordered" evidence="1">
    <location>
        <begin position="176"/>
        <end position="237"/>
    </location>
</feature>
<feature type="compositionally biased region" description="Low complexity" evidence="1">
    <location>
        <begin position="592"/>
        <end position="612"/>
    </location>
</feature>
<feature type="compositionally biased region" description="Pro residues" evidence="1">
    <location>
        <begin position="467"/>
        <end position="482"/>
    </location>
</feature>
<dbReference type="Proteomes" id="UP000027135">
    <property type="component" value="Unassembled WGS sequence"/>
</dbReference>